<reference evidence="4" key="1">
    <citation type="journal article" date="2020" name="Appl. Environ. Microbiol.">
        <title>Diazotrophic Anaeromyxobacter Isolates from Soils.</title>
        <authorList>
            <person name="Masuda Y."/>
            <person name="Yamanaka H."/>
            <person name="Xu Z.X."/>
            <person name="Shiratori Y."/>
            <person name="Aono T."/>
            <person name="Amachi S."/>
            <person name="Senoo K."/>
            <person name="Itoh H."/>
        </authorList>
    </citation>
    <scope>NUCLEOTIDE SEQUENCE [LARGE SCALE GENOMIC DNA]</scope>
    <source>
        <strain evidence="4">R267</strain>
    </source>
</reference>
<feature type="transmembrane region" description="Helical" evidence="1">
    <location>
        <begin position="6"/>
        <end position="29"/>
    </location>
</feature>
<dbReference type="CDD" id="cd07326">
    <property type="entry name" value="M56_BlaR1_MecR1_like"/>
    <property type="match status" value="1"/>
</dbReference>
<dbReference type="PANTHER" id="PTHR34978">
    <property type="entry name" value="POSSIBLE SENSOR-TRANSDUCER PROTEIN BLAR"/>
    <property type="match status" value="1"/>
</dbReference>
<comment type="caution">
    <text evidence="3">The sequence shown here is derived from an EMBL/GenBank/DDBJ whole genome shotgun (WGS) entry which is preliminary data.</text>
</comment>
<dbReference type="AlphaFoldDB" id="A0A7I9VQ15"/>
<dbReference type="EMBL" id="BJTG01000007">
    <property type="protein sequence ID" value="GEJ58239.1"/>
    <property type="molecule type" value="Genomic_DNA"/>
</dbReference>
<keyword evidence="1" id="KW-0812">Transmembrane</keyword>
<dbReference type="Pfam" id="PF05569">
    <property type="entry name" value="Peptidase_M56"/>
    <property type="match status" value="1"/>
</dbReference>
<dbReference type="InterPro" id="IPR008756">
    <property type="entry name" value="Peptidase_M56"/>
</dbReference>
<sequence>MPSGKWWVDYAAQSVMHALVAALAIEALLRVWRARAPGDRLVLRLIGLGQPLVVTPLLFALAPLRRGERFADVWALLSVRRWQELSLLGASAFHLALGAALAAGVTLFAMDALPLLPRRRRALPAGAVPPPALEAALADAIEGTAGALRSARARRPRLRFLATRAPALFCAGVRSPELVVSQGALDLLDPEELRAALRHELAHLDRHDPAVSWAVMAARALLFFNPVAQVSARALARDAEWLADERAGGDRLALASALIKLHRAGLAGGAPVRRPLPFAGALSEPLRRVRSHDVEARCRRLLEPAPPPGLVFRAPRLAATAAALAALTFLVA</sequence>
<dbReference type="PANTHER" id="PTHR34978:SF3">
    <property type="entry name" value="SLR0241 PROTEIN"/>
    <property type="match status" value="1"/>
</dbReference>
<protein>
    <recommendedName>
        <fullName evidence="2">Peptidase M56 domain-containing protein</fullName>
    </recommendedName>
</protein>
<evidence type="ECO:0000259" key="2">
    <source>
        <dbReference type="Pfam" id="PF05569"/>
    </source>
</evidence>
<dbReference type="Proteomes" id="UP000503640">
    <property type="component" value="Unassembled WGS sequence"/>
</dbReference>
<evidence type="ECO:0000313" key="4">
    <source>
        <dbReference type="Proteomes" id="UP000503640"/>
    </source>
</evidence>
<keyword evidence="1" id="KW-1133">Transmembrane helix</keyword>
<dbReference type="Gene3D" id="3.30.2010.10">
    <property type="entry name" value="Metalloproteases ('zincins'), catalytic domain"/>
    <property type="match status" value="1"/>
</dbReference>
<organism evidence="3 4">
    <name type="scientific">Anaeromyxobacter diazotrophicus</name>
    <dbReference type="NCBI Taxonomy" id="2590199"/>
    <lineage>
        <taxon>Bacteria</taxon>
        <taxon>Pseudomonadati</taxon>
        <taxon>Myxococcota</taxon>
        <taxon>Myxococcia</taxon>
        <taxon>Myxococcales</taxon>
        <taxon>Cystobacterineae</taxon>
        <taxon>Anaeromyxobacteraceae</taxon>
        <taxon>Anaeromyxobacter</taxon>
    </lineage>
</organism>
<evidence type="ECO:0000313" key="3">
    <source>
        <dbReference type="EMBL" id="GEJ58239.1"/>
    </source>
</evidence>
<evidence type="ECO:0000256" key="1">
    <source>
        <dbReference type="SAM" id="Phobius"/>
    </source>
</evidence>
<proteinExistence type="predicted"/>
<keyword evidence="4" id="KW-1185">Reference proteome</keyword>
<feature type="transmembrane region" description="Helical" evidence="1">
    <location>
        <begin position="85"/>
        <end position="110"/>
    </location>
</feature>
<dbReference type="RefSeq" id="WP_176066609.1">
    <property type="nucleotide sequence ID" value="NZ_BJTG01000007.1"/>
</dbReference>
<gene>
    <name evidence="3" type="ORF">AMYX_29800</name>
</gene>
<keyword evidence="1" id="KW-0472">Membrane</keyword>
<accession>A0A7I9VQ15</accession>
<name>A0A7I9VQ15_9BACT</name>
<feature type="domain" description="Peptidase M56" evidence="2">
    <location>
        <begin position="171"/>
        <end position="246"/>
    </location>
</feature>
<dbReference type="InterPro" id="IPR052173">
    <property type="entry name" value="Beta-lactam_resp_regulator"/>
</dbReference>